<keyword evidence="1" id="KW-1133">Transmembrane helix</keyword>
<sequence>MLTARITTTARRTLWLLIGFLALGLGALGAVLPVLPTTPLVILAAFAFGKSSPDLQARLESTRLFGPAIADWRAHGAIAPRYKTMAIVMMAAVFAVSLGMSVAVTVLIVQAVCLTGAAVFILSRPSPQLRVERQPVVYSDGDTR</sequence>
<dbReference type="RefSeq" id="WP_265966044.1">
    <property type="nucleotide sequence ID" value="NZ_JAPEVI010000003.1"/>
</dbReference>
<evidence type="ECO:0000313" key="3">
    <source>
        <dbReference type="Proteomes" id="UP001300261"/>
    </source>
</evidence>
<dbReference type="PIRSF" id="PIRSF016789">
    <property type="entry name" value="DUF454"/>
    <property type="match status" value="1"/>
</dbReference>
<gene>
    <name evidence="2" type="ORF">ON753_23390</name>
</gene>
<evidence type="ECO:0000313" key="2">
    <source>
        <dbReference type="EMBL" id="MCX2725264.1"/>
    </source>
</evidence>
<dbReference type="PANTHER" id="PTHR35813:SF1">
    <property type="entry name" value="INNER MEMBRANE PROTEIN YBAN"/>
    <property type="match status" value="1"/>
</dbReference>
<dbReference type="Proteomes" id="UP001300261">
    <property type="component" value="Unassembled WGS sequence"/>
</dbReference>
<dbReference type="EMBL" id="JAPEVI010000003">
    <property type="protein sequence ID" value="MCX2725264.1"/>
    <property type="molecule type" value="Genomic_DNA"/>
</dbReference>
<keyword evidence="3" id="KW-1185">Reference proteome</keyword>
<evidence type="ECO:0000256" key="1">
    <source>
        <dbReference type="SAM" id="Phobius"/>
    </source>
</evidence>
<protein>
    <submittedName>
        <fullName evidence="2">YbaN family protein</fullName>
    </submittedName>
</protein>
<accession>A0ABT3R7Z0</accession>
<dbReference type="InterPro" id="IPR007401">
    <property type="entry name" value="DUF454"/>
</dbReference>
<dbReference type="Pfam" id="PF04304">
    <property type="entry name" value="DUF454"/>
    <property type="match status" value="1"/>
</dbReference>
<proteinExistence type="predicted"/>
<organism evidence="2 3">
    <name type="scientific">Roseibium salinum</name>
    <dbReference type="NCBI Taxonomy" id="1604349"/>
    <lineage>
        <taxon>Bacteria</taxon>
        <taxon>Pseudomonadati</taxon>
        <taxon>Pseudomonadota</taxon>
        <taxon>Alphaproteobacteria</taxon>
        <taxon>Hyphomicrobiales</taxon>
        <taxon>Stappiaceae</taxon>
        <taxon>Roseibium</taxon>
    </lineage>
</organism>
<reference evidence="2 3" key="1">
    <citation type="journal article" date="2016" name="Int. J. Syst. Evol. Microbiol.">
        <title>Labrenzia salina sp. nov., isolated from the rhizosphere of the halophyte Arthrocnemum macrostachyum.</title>
        <authorList>
            <person name="Camacho M."/>
            <person name="Redondo-Gomez S."/>
            <person name="Rodriguez-Llorente I."/>
            <person name="Rohde M."/>
            <person name="Sproer C."/>
            <person name="Schumann P."/>
            <person name="Klenk H.P."/>
            <person name="Montero-Calasanz M.D.C."/>
        </authorList>
    </citation>
    <scope>NUCLEOTIDE SEQUENCE [LARGE SCALE GENOMIC DNA]</scope>
    <source>
        <strain evidence="2 3">DSM 29163</strain>
    </source>
</reference>
<keyword evidence="1" id="KW-0812">Transmembrane</keyword>
<keyword evidence="1" id="KW-0472">Membrane</keyword>
<comment type="caution">
    <text evidence="2">The sequence shown here is derived from an EMBL/GenBank/DDBJ whole genome shotgun (WGS) entry which is preliminary data.</text>
</comment>
<feature type="transmembrane region" description="Helical" evidence="1">
    <location>
        <begin position="90"/>
        <end position="123"/>
    </location>
</feature>
<name>A0ABT3R7Z0_9HYPH</name>
<dbReference type="PANTHER" id="PTHR35813">
    <property type="entry name" value="INNER MEMBRANE PROTEIN YBAN"/>
    <property type="match status" value="1"/>
</dbReference>